<dbReference type="AlphaFoldDB" id="A0A0L7QW57"/>
<evidence type="ECO:0000313" key="3">
    <source>
        <dbReference type="Proteomes" id="UP000053825"/>
    </source>
</evidence>
<reference evidence="2 3" key="1">
    <citation type="submission" date="2015-07" db="EMBL/GenBank/DDBJ databases">
        <title>The genome of Habropoda laboriosa.</title>
        <authorList>
            <person name="Pan H."/>
            <person name="Kapheim K."/>
        </authorList>
    </citation>
    <scope>NUCLEOTIDE SEQUENCE [LARGE SCALE GENOMIC DNA]</scope>
    <source>
        <strain evidence="2">0110345459</strain>
    </source>
</reference>
<feature type="compositionally biased region" description="Basic and acidic residues" evidence="1">
    <location>
        <begin position="39"/>
        <end position="50"/>
    </location>
</feature>
<proteinExistence type="predicted"/>
<gene>
    <name evidence="2" type="ORF">WH47_02514</name>
</gene>
<feature type="compositionally biased region" description="Low complexity" evidence="1">
    <location>
        <begin position="125"/>
        <end position="136"/>
    </location>
</feature>
<feature type="compositionally biased region" description="Gly residues" evidence="1">
    <location>
        <begin position="51"/>
        <end position="63"/>
    </location>
</feature>
<dbReference type="Proteomes" id="UP000053825">
    <property type="component" value="Unassembled WGS sequence"/>
</dbReference>
<evidence type="ECO:0000313" key="2">
    <source>
        <dbReference type="EMBL" id="KOC62811.1"/>
    </source>
</evidence>
<keyword evidence="3" id="KW-1185">Reference proteome</keyword>
<feature type="compositionally biased region" description="Basic and acidic residues" evidence="1">
    <location>
        <begin position="92"/>
        <end position="110"/>
    </location>
</feature>
<organism evidence="2 3">
    <name type="scientific">Habropoda laboriosa</name>
    <dbReference type="NCBI Taxonomy" id="597456"/>
    <lineage>
        <taxon>Eukaryota</taxon>
        <taxon>Metazoa</taxon>
        <taxon>Ecdysozoa</taxon>
        <taxon>Arthropoda</taxon>
        <taxon>Hexapoda</taxon>
        <taxon>Insecta</taxon>
        <taxon>Pterygota</taxon>
        <taxon>Neoptera</taxon>
        <taxon>Endopterygota</taxon>
        <taxon>Hymenoptera</taxon>
        <taxon>Apocrita</taxon>
        <taxon>Aculeata</taxon>
        <taxon>Apoidea</taxon>
        <taxon>Anthophila</taxon>
        <taxon>Apidae</taxon>
        <taxon>Habropoda</taxon>
    </lineage>
</organism>
<feature type="compositionally biased region" description="Basic and acidic residues" evidence="1">
    <location>
        <begin position="181"/>
        <end position="197"/>
    </location>
</feature>
<name>A0A0L7QW57_9HYME</name>
<sequence>MRVKIRECNSKVNSKADVLIRVAVLKDKRPVKANIMSERQTDTGERKGETIKGGSGGGGGGGGGRRDDAAEEEEKRERSGGRSTVEEEEKDEGWREGEEGDRVRIEGRARRYERRLRRNPGLACSSGSRDAADGSGWRYRSSTFGEVEERGAEEEEGKRDRTRKRVKEKGRGTDVPGKSSMDGEKRKRREEGEEDGPRQGVELVVLSQQGGCSRAARIEGTSRGVKASARGRGLVGLPRDSKLLAGGLSRQQPEPDFRELWITGVEEFFPSFEECNG</sequence>
<accession>A0A0L7QW57</accession>
<protein>
    <submittedName>
        <fullName evidence="2">Uncharacterized protein</fullName>
    </submittedName>
</protein>
<feature type="region of interest" description="Disordered" evidence="1">
    <location>
        <begin position="30"/>
        <end position="200"/>
    </location>
</feature>
<evidence type="ECO:0000256" key="1">
    <source>
        <dbReference type="SAM" id="MobiDB-lite"/>
    </source>
</evidence>
<dbReference type="EMBL" id="KQ414716">
    <property type="protein sequence ID" value="KOC62811.1"/>
    <property type="molecule type" value="Genomic_DNA"/>
</dbReference>
<feature type="compositionally biased region" description="Basic and acidic residues" evidence="1">
    <location>
        <begin position="64"/>
        <end position="80"/>
    </location>
</feature>